<dbReference type="Proteomes" id="UP000620046">
    <property type="component" value="Unassembled WGS sequence"/>
</dbReference>
<keyword evidence="2" id="KW-1185">Reference proteome</keyword>
<evidence type="ECO:0000313" key="1">
    <source>
        <dbReference type="EMBL" id="GGA18647.1"/>
    </source>
</evidence>
<proteinExistence type="predicted"/>
<reference evidence="2" key="1">
    <citation type="journal article" date="2019" name="Int. J. Syst. Evol. Microbiol.">
        <title>The Global Catalogue of Microorganisms (GCM) 10K type strain sequencing project: providing services to taxonomists for standard genome sequencing and annotation.</title>
        <authorList>
            <consortium name="The Broad Institute Genomics Platform"/>
            <consortium name="The Broad Institute Genome Sequencing Center for Infectious Disease"/>
            <person name="Wu L."/>
            <person name="Ma J."/>
        </authorList>
    </citation>
    <scope>NUCLEOTIDE SEQUENCE [LARGE SCALE GENOMIC DNA]</scope>
    <source>
        <strain evidence="2">CGMCC 1.15439</strain>
    </source>
</reference>
<comment type="caution">
    <text evidence="1">The sequence shown here is derived from an EMBL/GenBank/DDBJ whole genome shotgun (WGS) entry which is preliminary data.</text>
</comment>
<dbReference type="EMBL" id="BMJA01000001">
    <property type="protein sequence ID" value="GGA18647.1"/>
    <property type="molecule type" value="Genomic_DNA"/>
</dbReference>
<protein>
    <recommendedName>
        <fullName evidence="3">Secreted protein</fullName>
    </recommendedName>
</protein>
<organism evidence="1 2">
    <name type="scientific">Dyella nitratireducens</name>
    <dbReference type="NCBI Taxonomy" id="1849580"/>
    <lineage>
        <taxon>Bacteria</taxon>
        <taxon>Pseudomonadati</taxon>
        <taxon>Pseudomonadota</taxon>
        <taxon>Gammaproteobacteria</taxon>
        <taxon>Lysobacterales</taxon>
        <taxon>Rhodanobacteraceae</taxon>
        <taxon>Dyella</taxon>
    </lineage>
</organism>
<evidence type="ECO:0000313" key="2">
    <source>
        <dbReference type="Proteomes" id="UP000620046"/>
    </source>
</evidence>
<evidence type="ECO:0008006" key="3">
    <source>
        <dbReference type="Google" id="ProtNLM"/>
    </source>
</evidence>
<sequence length="89" mass="10266">MRSLTATLCTYLRSTFEGREIGGGPLPTAWVRHEKEKSAQKRVVRTRMTHVDTRVGTQWLWKYVLPHGRHSCESKPAPQAEHIFYINSS</sequence>
<accession>A0ABQ1FKP3</accession>
<gene>
    <name evidence="1" type="ORF">GCM10010981_03120</name>
</gene>
<name>A0ABQ1FKP3_9GAMM</name>